<name>A0ABN6N5A9_9BACT</name>
<evidence type="ECO:0008006" key="3">
    <source>
        <dbReference type="Google" id="ProtNLM"/>
    </source>
</evidence>
<protein>
    <recommendedName>
        <fullName evidence="3">VWA containing CoxE family protein</fullName>
    </recommendedName>
</protein>
<organism evidence="1 2">
    <name type="scientific">Anaeromyxobacter paludicola</name>
    <dbReference type="NCBI Taxonomy" id="2918171"/>
    <lineage>
        <taxon>Bacteria</taxon>
        <taxon>Pseudomonadati</taxon>
        <taxon>Myxococcota</taxon>
        <taxon>Myxococcia</taxon>
        <taxon>Myxococcales</taxon>
        <taxon>Cystobacterineae</taxon>
        <taxon>Anaeromyxobacteraceae</taxon>
        <taxon>Anaeromyxobacter</taxon>
    </lineage>
</organism>
<dbReference type="Proteomes" id="UP001162734">
    <property type="component" value="Chromosome"/>
</dbReference>
<proteinExistence type="predicted"/>
<dbReference type="Pfam" id="PF05762">
    <property type="entry name" value="VWA_CoxE"/>
    <property type="match status" value="1"/>
</dbReference>
<evidence type="ECO:0000313" key="1">
    <source>
        <dbReference type="EMBL" id="BDG07263.1"/>
    </source>
</evidence>
<dbReference type="PIRSF" id="PIRSF010256">
    <property type="entry name" value="CoxE_vWa"/>
    <property type="match status" value="1"/>
</dbReference>
<dbReference type="SUPFAM" id="SSF53300">
    <property type="entry name" value="vWA-like"/>
    <property type="match status" value="1"/>
</dbReference>
<dbReference type="InterPro" id="IPR011195">
    <property type="entry name" value="UCP010256"/>
</dbReference>
<dbReference type="InterPro" id="IPR036465">
    <property type="entry name" value="vWFA_dom_sf"/>
</dbReference>
<sequence length="465" mass="50536">MDARLAEFARLLRQNGVRASPSELADAVRAAALTGVAERDDLRAALRATLVKRAADVPTFERLFALYFSGLGRVLDAFERSLEEELSASGLLEPGELEMVAATLRALAPELTPLGRALAAGERAALLRLLRTAALELDFTLLHLPGQVGFYGRRLLSAAGGGGVDGDLARIEEALRARGLSPAGLSLVSARLAAQLSQVADAARRWAELEQEARSREGGALRPDRLAAPSRAEQERIEAAVRRLAERLRAKLALRAHRRRGALDVRRTLRRGLALGGYPARPAFRRRLPERPDLVVLCDLSDSVRHVSRLMLLFLHALQGLFGRVRTFAFVADLGEVTEALRGERDPARAADLATAGKAVNLHGNSNYGRALRAFHARFRGAVTRRTTLLVIGDGRGNYLDPGLDALADLRRRARRVLWICPEERQGWGQGDSEMPAYARAVDRVATVSTLEDLAGVADALVPRG</sequence>
<reference evidence="2" key="1">
    <citation type="journal article" date="2022" name="Int. J. Syst. Evol. Microbiol.">
        <title>Anaeromyxobacter oryzae sp. nov., Anaeromyxobacter diazotrophicus sp. nov. and Anaeromyxobacter paludicola sp. nov., isolated from paddy soils.</title>
        <authorList>
            <person name="Itoh H."/>
            <person name="Xu Z."/>
            <person name="Mise K."/>
            <person name="Masuda Y."/>
            <person name="Ushijima N."/>
            <person name="Hayakawa C."/>
            <person name="Shiratori Y."/>
            <person name="Senoo K."/>
        </authorList>
    </citation>
    <scope>NUCLEOTIDE SEQUENCE [LARGE SCALE GENOMIC DNA]</scope>
    <source>
        <strain evidence="2">Red630</strain>
    </source>
</reference>
<keyword evidence="2" id="KW-1185">Reference proteome</keyword>
<dbReference type="PANTHER" id="PTHR39338">
    <property type="entry name" value="BLL5662 PROTEIN-RELATED"/>
    <property type="match status" value="1"/>
</dbReference>
<evidence type="ECO:0000313" key="2">
    <source>
        <dbReference type="Proteomes" id="UP001162734"/>
    </source>
</evidence>
<gene>
    <name evidence="1" type="ORF">AMPC_03760</name>
</gene>
<dbReference type="PANTHER" id="PTHR39338:SF5">
    <property type="entry name" value="BLR6139 PROTEIN"/>
    <property type="match status" value="1"/>
</dbReference>
<dbReference type="EMBL" id="AP025592">
    <property type="protein sequence ID" value="BDG07263.1"/>
    <property type="molecule type" value="Genomic_DNA"/>
</dbReference>
<dbReference type="InterPro" id="IPR008912">
    <property type="entry name" value="Uncharacterised_CoxE"/>
</dbReference>
<dbReference type="RefSeq" id="WP_248343863.1">
    <property type="nucleotide sequence ID" value="NZ_AP025592.1"/>
</dbReference>
<accession>A0ABN6N5A9</accession>